<dbReference type="AlphaFoldDB" id="A0A067PEX8"/>
<proteinExistence type="predicted"/>
<dbReference type="Proteomes" id="UP000027265">
    <property type="component" value="Unassembled WGS sequence"/>
</dbReference>
<dbReference type="InParanoid" id="A0A067PEX8"/>
<sequence>MEWIYEEPTDTRWTAQDRPSLNIPPLDIRSTQKFALSSTPNAAHFSGHHKSPRPSNYRQPQPLLQRRI</sequence>
<feature type="region of interest" description="Disordered" evidence="1">
    <location>
        <begin position="1"/>
        <end position="25"/>
    </location>
</feature>
<organism evidence="2 3">
    <name type="scientific">Jaapia argillacea MUCL 33604</name>
    <dbReference type="NCBI Taxonomy" id="933084"/>
    <lineage>
        <taxon>Eukaryota</taxon>
        <taxon>Fungi</taxon>
        <taxon>Dikarya</taxon>
        <taxon>Basidiomycota</taxon>
        <taxon>Agaricomycotina</taxon>
        <taxon>Agaricomycetes</taxon>
        <taxon>Agaricomycetidae</taxon>
        <taxon>Jaapiales</taxon>
        <taxon>Jaapiaceae</taxon>
        <taxon>Jaapia</taxon>
    </lineage>
</organism>
<name>A0A067PEX8_9AGAM</name>
<dbReference type="HOGENOM" id="CLU_2794290_0_0_1"/>
<evidence type="ECO:0000313" key="3">
    <source>
        <dbReference type="Proteomes" id="UP000027265"/>
    </source>
</evidence>
<accession>A0A067PEX8</accession>
<dbReference type="EMBL" id="KL197740">
    <property type="protein sequence ID" value="KDQ52395.1"/>
    <property type="molecule type" value="Genomic_DNA"/>
</dbReference>
<keyword evidence="3" id="KW-1185">Reference proteome</keyword>
<gene>
    <name evidence="2" type="ORF">JAAARDRAFT_61940</name>
</gene>
<reference evidence="3" key="1">
    <citation type="journal article" date="2014" name="Proc. Natl. Acad. Sci. U.S.A.">
        <title>Extensive sampling of basidiomycete genomes demonstrates inadequacy of the white-rot/brown-rot paradigm for wood decay fungi.</title>
        <authorList>
            <person name="Riley R."/>
            <person name="Salamov A.A."/>
            <person name="Brown D.W."/>
            <person name="Nagy L.G."/>
            <person name="Floudas D."/>
            <person name="Held B.W."/>
            <person name="Levasseur A."/>
            <person name="Lombard V."/>
            <person name="Morin E."/>
            <person name="Otillar R."/>
            <person name="Lindquist E.A."/>
            <person name="Sun H."/>
            <person name="LaButti K.M."/>
            <person name="Schmutz J."/>
            <person name="Jabbour D."/>
            <person name="Luo H."/>
            <person name="Baker S.E."/>
            <person name="Pisabarro A.G."/>
            <person name="Walton J.D."/>
            <person name="Blanchette R.A."/>
            <person name="Henrissat B."/>
            <person name="Martin F."/>
            <person name="Cullen D."/>
            <person name="Hibbett D.S."/>
            <person name="Grigoriev I.V."/>
        </authorList>
    </citation>
    <scope>NUCLEOTIDE SEQUENCE [LARGE SCALE GENOMIC DNA]</scope>
    <source>
        <strain evidence="3">MUCL 33604</strain>
    </source>
</reference>
<evidence type="ECO:0000313" key="2">
    <source>
        <dbReference type="EMBL" id="KDQ52395.1"/>
    </source>
</evidence>
<protein>
    <submittedName>
        <fullName evidence="2">Uncharacterized protein</fullName>
    </submittedName>
</protein>
<evidence type="ECO:0000256" key="1">
    <source>
        <dbReference type="SAM" id="MobiDB-lite"/>
    </source>
</evidence>
<feature type="region of interest" description="Disordered" evidence="1">
    <location>
        <begin position="37"/>
        <end position="68"/>
    </location>
</feature>